<organism evidence="1 2">
    <name type="scientific">Paenibacillus oceani</name>
    <dbReference type="NCBI Taxonomy" id="2772510"/>
    <lineage>
        <taxon>Bacteria</taxon>
        <taxon>Bacillati</taxon>
        <taxon>Bacillota</taxon>
        <taxon>Bacilli</taxon>
        <taxon>Bacillales</taxon>
        <taxon>Paenibacillaceae</taxon>
        <taxon>Paenibacillus</taxon>
    </lineage>
</organism>
<evidence type="ECO:0000313" key="2">
    <source>
        <dbReference type="Proteomes" id="UP000639396"/>
    </source>
</evidence>
<evidence type="ECO:0000313" key="1">
    <source>
        <dbReference type="EMBL" id="MBD2864032.1"/>
    </source>
</evidence>
<protein>
    <submittedName>
        <fullName evidence="1">2'-5' RNA ligase family protein</fullName>
    </submittedName>
</protein>
<dbReference type="GO" id="GO:0016874">
    <property type="term" value="F:ligase activity"/>
    <property type="evidence" value="ECO:0007669"/>
    <property type="project" value="UniProtKB-KW"/>
</dbReference>
<sequence length="177" mass="20398">MQQFFIGIVLPDEYKQQVIVFRDRWASNGLREVVEPHITVKAQSGLTIDLAWLDKVRRTCSIFPRFKLSLSEPKTFGTAVAFLSVESKEIYDLHRCLMDAVAPSPELVLRYELDGFHPHLTLGQTLFGMEDSEIEEMKNQANNVLAPFPTFDVTFVRVYKEIQPNKYLPYEDIQLAT</sequence>
<keyword evidence="2" id="KW-1185">Reference proteome</keyword>
<keyword evidence="1" id="KW-0436">Ligase</keyword>
<dbReference type="SUPFAM" id="SSF55144">
    <property type="entry name" value="LigT-like"/>
    <property type="match status" value="1"/>
</dbReference>
<dbReference type="EMBL" id="JACXJA010000026">
    <property type="protein sequence ID" value="MBD2864032.1"/>
    <property type="molecule type" value="Genomic_DNA"/>
</dbReference>
<comment type="caution">
    <text evidence="1">The sequence shown here is derived from an EMBL/GenBank/DDBJ whole genome shotgun (WGS) entry which is preliminary data.</text>
</comment>
<dbReference type="Gene3D" id="3.90.1140.10">
    <property type="entry name" value="Cyclic phosphodiesterase"/>
    <property type="match status" value="1"/>
</dbReference>
<dbReference type="Proteomes" id="UP000639396">
    <property type="component" value="Unassembled WGS sequence"/>
</dbReference>
<dbReference type="Pfam" id="PF13563">
    <property type="entry name" value="2_5_RNA_ligase2"/>
    <property type="match status" value="1"/>
</dbReference>
<dbReference type="AlphaFoldDB" id="A0A927H1C3"/>
<proteinExistence type="predicted"/>
<dbReference type="RefSeq" id="WP_190929659.1">
    <property type="nucleotide sequence ID" value="NZ_JACXJA010000026.1"/>
</dbReference>
<name>A0A927H1C3_9BACL</name>
<reference evidence="1" key="1">
    <citation type="submission" date="2020-09" db="EMBL/GenBank/DDBJ databases">
        <title>A novel bacterium of genus Paenibacillus, isolated from South China Sea.</title>
        <authorList>
            <person name="Huang H."/>
            <person name="Mo K."/>
            <person name="Hu Y."/>
        </authorList>
    </citation>
    <scope>NUCLEOTIDE SEQUENCE</scope>
    <source>
        <strain evidence="1">IB182363</strain>
    </source>
</reference>
<accession>A0A927H1C3</accession>
<dbReference type="InterPro" id="IPR009097">
    <property type="entry name" value="Cyclic_Pdiesterase"/>
</dbReference>
<gene>
    <name evidence="1" type="ORF">IDH45_18765</name>
</gene>